<accession>A0AA96V5R0</accession>
<protein>
    <recommendedName>
        <fullName evidence="1">PhnB-like domain-containing protein</fullName>
    </recommendedName>
</protein>
<dbReference type="PANTHER" id="PTHR33990">
    <property type="entry name" value="PROTEIN YJDN-RELATED"/>
    <property type="match status" value="1"/>
</dbReference>
<dbReference type="RefSeq" id="WP_338101926.1">
    <property type="nucleotide sequence ID" value="NZ_CP131060.1"/>
</dbReference>
<reference evidence="2 3" key="1">
    <citation type="submission" date="2023-07" db="EMBL/GenBank/DDBJ databases">
        <title>Closed genoem sequence of Methanosarcinaceae archaeon Ac7.</title>
        <authorList>
            <person name="Poehlein A."/>
            <person name="Protasov E."/>
            <person name="Platt K."/>
            <person name="Reeh H."/>
            <person name="Daniel R."/>
            <person name="Brune A."/>
        </authorList>
    </citation>
    <scope>NUCLEOTIDE SEQUENCE [LARGE SCALE GENOMIC DNA]</scope>
    <source>
        <strain evidence="2 3">Ac7</strain>
    </source>
</reference>
<evidence type="ECO:0000313" key="2">
    <source>
        <dbReference type="EMBL" id="WNY25563.1"/>
    </source>
</evidence>
<gene>
    <name evidence="2" type="ORF">MsAc7_11150</name>
</gene>
<sequence>MVLQAFINFNGNCREAVEFYAKTFGVEKQPMMTFGEMPDPDFPMTEDVKKRILYTALNIDGHNLMFSDTMPGMPFVAGNNMSLTYSTKDKKKIEKLFNALKKDGKVAMELQETFWSGFYGMVTDKFGIQWQLSLDDGKM</sequence>
<evidence type="ECO:0000259" key="1">
    <source>
        <dbReference type="Pfam" id="PF06983"/>
    </source>
</evidence>
<dbReference type="CDD" id="cd06588">
    <property type="entry name" value="PhnB_like"/>
    <property type="match status" value="1"/>
</dbReference>
<dbReference type="EMBL" id="CP131060">
    <property type="protein sequence ID" value="WNY25563.1"/>
    <property type="molecule type" value="Genomic_DNA"/>
</dbReference>
<dbReference type="SUPFAM" id="SSF54593">
    <property type="entry name" value="Glyoxalase/Bleomycin resistance protein/Dihydroxybiphenyl dioxygenase"/>
    <property type="match status" value="1"/>
</dbReference>
<name>A0AA96V5R0_9EURY</name>
<dbReference type="AlphaFoldDB" id="A0AA96V5R0"/>
<proteinExistence type="predicted"/>
<keyword evidence="3" id="KW-1185">Reference proteome</keyword>
<dbReference type="Proteomes" id="UP001303587">
    <property type="component" value="Chromosome"/>
</dbReference>
<dbReference type="Gene3D" id="3.10.180.10">
    <property type="entry name" value="2,3-Dihydroxybiphenyl 1,2-Dioxygenase, domain 1"/>
    <property type="match status" value="1"/>
</dbReference>
<organism evidence="2 3">
    <name type="scientific">Methanolapillus millepedarum</name>
    <dbReference type="NCBI Taxonomy" id="3028296"/>
    <lineage>
        <taxon>Archaea</taxon>
        <taxon>Methanobacteriati</taxon>
        <taxon>Methanobacteriota</taxon>
        <taxon>Stenosarchaea group</taxon>
        <taxon>Methanomicrobia</taxon>
        <taxon>Methanosarcinales</taxon>
        <taxon>Methanosarcinaceae</taxon>
        <taxon>Methanolapillus</taxon>
    </lineage>
</organism>
<dbReference type="InterPro" id="IPR029068">
    <property type="entry name" value="Glyas_Bleomycin-R_OHBP_Dase"/>
</dbReference>
<dbReference type="Pfam" id="PF06983">
    <property type="entry name" value="3-dmu-9_3-mt"/>
    <property type="match status" value="1"/>
</dbReference>
<dbReference type="InterPro" id="IPR028973">
    <property type="entry name" value="PhnB-like"/>
</dbReference>
<dbReference type="GeneID" id="89230221"/>
<feature type="domain" description="PhnB-like" evidence="1">
    <location>
        <begin position="5"/>
        <end position="132"/>
    </location>
</feature>
<evidence type="ECO:0000313" key="3">
    <source>
        <dbReference type="Proteomes" id="UP001303587"/>
    </source>
</evidence>
<dbReference type="PANTHER" id="PTHR33990:SF1">
    <property type="entry name" value="PROTEIN YJDN"/>
    <property type="match status" value="1"/>
</dbReference>